<organism evidence="1 2">
    <name type="scientific">Ceratopteris richardii</name>
    <name type="common">Triangle waterfern</name>
    <dbReference type="NCBI Taxonomy" id="49495"/>
    <lineage>
        <taxon>Eukaryota</taxon>
        <taxon>Viridiplantae</taxon>
        <taxon>Streptophyta</taxon>
        <taxon>Embryophyta</taxon>
        <taxon>Tracheophyta</taxon>
        <taxon>Polypodiopsida</taxon>
        <taxon>Polypodiidae</taxon>
        <taxon>Polypodiales</taxon>
        <taxon>Pteridineae</taxon>
        <taxon>Pteridaceae</taxon>
        <taxon>Parkerioideae</taxon>
        <taxon>Ceratopteris</taxon>
    </lineage>
</organism>
<reference evidence="1" key="1">
    <citation type="submission" date="2021-08" db="EMBL/GenBank/DDBJ databases">
        <title>WGS assembly of Ceratopteris richardii.</title>
        <authorList>
            <person name="Marchant D.B."/>
            <person name="Chen G."/>
            <person name="Jenkins J."/>
            <person name="Shu S."/>
            <person name="Leebens-Mack J."/>
            <person name="Grimwood J."/>
            <person name="Schmutz J."/>
            <person name="Soltis P."/>
            <person name="Soltis D."/>
            <person name="Chen Z.-H."/>
        </authorList>
    </citation>
    <scope>NUCLEOTIDE SEQUENCE</scope>
    <source>
        <strain evidence="1">Whitten #5841</strain>
        <tissue evidence="1">Leaf</tissue>
    </source>
</reference>
<name>A0A8T2SW70_CERRI</name>
<evidence type="ECO:0000313" key="2">
    <source>
        <dbReference type="Proteomes" id="UP000825935"/>
    </source>
</evidence>
<dbReference type="EMBL" id="CM035421">
    <property type="protein sequence ID" value="KAH7387027.1"/>
    <property type="molecule type" value="Genomic_DNA"/>
</dbReference>
<gene>
    <name evidence="1" type="ORF">KP509_16G001000</name>
</gene>
<comment type="caution">
    <text evidence="1">The sequence shown here is derived from an EMBL/GenBank/DDBJ whole genome shotgun (WGS) entry which is preliminary data.</text>
</comment>
<protein>
    <submittedName>
        <fullName evidence="1">Uncharacterized protein</fullName>
    </submittedName>
</protein>
<dbReference type="AlphaFoldDB" id="A0A8T2SW70"/>
<evidence type="ECO:0000313" key="1">
    <source>
        <dbReference type="EMBL" id="KAH7387027.1"/>
    </source>
</evidence>
<sequence length="137" mass="14794">MAACQMTGICSSSSDHALQTKAKENYLQAPFDCHDGSSGKGGHPHLQGTTILEARMITLRFACEERERQRKVEALASNYCASEKLILTLAVVLLPALESEQHSSFRCLAGDGDKLQVFDAIGSNFTGLFSDSLHSSS</sequence>
<accession>A0A8T2SW70</accession>
<proteinExistence type="predicted"/>
<keyword evidence="2" id="KW-1185">Reference proteome</keyword>
<dbReference type="Proteomes" id="UP000825935">
    <property type="component" value="Chromosome 16"/>
</dbReference>